<dbReference type="Pfam" id="PF21741">
    <property type="entry name" value="DUF6867"/>
    <property type="match status" value="1"/>
</dbReference>
<feature type="domain" description="DUF6867" evidence="2">
    <location>
        <begin position="10"/>
        <end position="112"/>
    </location>
</feature>
<dbReference type="InterPro" id="IPR049201">
    <property type="entry name" value="DUF6867"/>
</dbReference>
<proteinExistence type="predicted"/>
<gene>
    <name evidence="3" type="ORF">C8N35_102436</name>
</gene>
<keyword evidence="1" id="KW-0812">Transmembrane</keyword>
<comment type="caution">
    <text evidence="3">The sequence shown here is derived from an EMBL/GenBank/DDBJ whole genome shotgun (WGS) entry which is preliminary data.</text>
</comment>
<dbReference type="AlphaFoldDB" id="A0A2T5VD87"/>
<keyword evidence="4" id="KW-1185">Reference proteome</keyword>
<evidence type="ECO:0000256" key="1">
    <source>
        <dbReference type="SAM" id="Phobius"/>
    </source>
</evidence>
<organism evidence="3 4">
    <name type="scientific">Breoghania corrubedonensis</name>
    <dbReference type="NCBI Taxonomy" id="665038"/>
    <lineage>
        <taxon>Bacteria</taxon>
        <taxon>Pseudomonadati</taxon>
        <taxon>Pseudomonadota</taxon>
        <taxon>Alphaproteobacteria</taxon>
        <taxon>Hyphomicrobiales</taxon>
        <taxon>Stappiaceae</taxon>
        <taxon>Breoghania</taxon>
    </lineage>
</organism>
<keyword evidence="1" id="KW-0472">Membrane</keyword>
<name>A0A2T5VD87_9HYPH</name>
<accession>A0A2T5VD87</accession>
<feature type="transmembrane region" description="Helical" evidence="1">
    <location>
        <begin position="40"/>
        <end position="60"/>
    </location>
</feature>
<feature type="transmembrane region" description="Helical" evidence="1">
    <location>
        <begin position="66"/>
        <end position="85"/>
    </location>
</feature>
<feature type="transmembrane region" description="Helical" evidence="1">
    <location>
        <begin position="12"/>
        <end position="28"/>
    </location>
</feature>
<keyword evidence="1" id="KW-1133">Transmembrane helix</keyword>
<dbReference type="Proteomes" id="UP000244081">
    <property type="component" value="Unassembled WGS sequence"/>
</dbReference>
<dbReference type="RefSeq" id="WP_107989554.1">
    <property type="nucleotide sequence ID" value="NZ_QAYG01000002.1"/>
</dbReference>
<sequence length="120" mass="13610">MGIIFEVSLGDFLLVTVFLGGGAAWLTGRASALTWRPTWLLAWFLVLLSFAVRFLHYALFHGSLLSVHYWLIDLVVLAVLGFAGWRYTRTGQMATQYSWLYEKSSPFSWRERSKSSGGRA</sequence>
<reference evidence="3 4" key="1">
    <citation type="submission" date="2018-04" db="EMBL/GenBank/DDBJ databases">
        <title>Genomic Encyclopedia of Archaeal and Bacterial Type Strains, Phase II (KMG-II): from individual species to whole genera.</title>
        <authorList>
            <person name="Goeker M."/>
        </authorList>
    </citation>
    <scope>NUCLEOTIDE SEQUENCE [LARGE SCALE GENOMIC DNA]</scope>
    <source>
        <strain evidence="3 4">DSM 23382</strain>
    </source>
</reference>
<dbReference type="OrthoDB" id="9806174at2"/>
<dbReference type="EMBL" id="QAYG01000002">
    <property type="protein sequence ID" value="PTW61720.1"/>
    <property type="molecule type" value="Genomic_DNA"/>
</dbReference>
<evidence type="ECO:0000313" key="4">
    <source>
        <dbReference type="Proteomes" id="UP000244081"/>
    </source>
</evidence>
<protein>
    <recommendedName>
        <fullName evidence="2">DUF6867 domain-containing protein</fullName>
    </recommendedName>
</protein>
<evidence type="ECO:0000313" key="3">
    <source>
        <dbReference type="EMBL" id="PTW61720.1"/>
    </source>
</evidence>
<evidence type="ECO:0000259" key="2">
    <source>
        <dbReference type="Pfam" id="PF21741"/>
    </source>
</evidence>